<dbReference type="InterPro" id="IPR027417">
    <property type="entry name" value="P-loop_NTPase"/>
</dbReference>
<dbReference type="Proteomes" id="UP000675881">
    <property type="component" value="Chromosome 11"/>
</dbReference>
<dbReference type="Gene3D" id="3.40.50.300">
    <property type="entry name" value="P-loop containing nucleotide triphosphate hydrolases"/>
    <property type="match status" value="1"/>
</dbReference>
<dbReference type="GO" id="GO:0003873">
    <property type="term" value="F:6-phosphofructo-2-kinase activity"/>
    <property type="evidence" value="ECO:0007669"/>
    <property type="project" value="InterPro"/>
</dbReference>
<dbReference type="AlphaFoldDB" id="A0A7R8H1E7"/>
<keyword evidence="2" id="KW-0067">ATP-binding</keyword>
<dbReference type="PANTHER" id="PTHR10606:SF44">
    <property type="entry name" value="6-PHOSPHOFRUCTO 2-KINASE_FRUCTOSE 2,6-BISPHOSPHATASE LONG FORM"/>
    <property type="match status" value="1"/>
</dbReference>
<dbReference type="GO" id="GO:0006003">
    <property type="term" value="P:fructose 2,6-bisphosphate metabolic process"/>
    <property type="evidence" value="ECO:0007669"/>
    <property type="project" value="InterPro"/>
</dbReference>
<sequence>MLDTRIVDRKSSFSIIIIITVVIPNHHGYSSSGIEKDHLNIRNEHGSQNLSNFNTRAISPTGKFGRHFAVALGKRTPTSASTTSTPHVIALVGLPARGKTYISKKLSRYLNWIGVDTKVYNLGDYRRKLSHYNSHEIFDNKNEAGLRLRSKICEDSVQDAINWLETEGGEVAVIDATNTTISRRKFLYEKIVIEKGFKLYFLWSPFVMTKKIINANIRTVKISSPDYVHFSEDQVVEDFRKRIKHYECIYETIDEEMEPNLSFMKIFNAGEKVLVHKHEGHIQSRVVYYLMNIKNNTSHHLSHETW</sequence>
<accession>A0A7R8H1E7</accession>
<dbReference type="GO" id="GO:0006000">
    <property type="term" value="P:fructose metabolic process"/>
    <property type="evidence" value="ECO:0007669"/>
    <property type="project" value="InterPro"/>
</dbReference>
<dbReference type="FunFam" id="3.40.50.300:FF:000644">
    <property type="entry name" value="GpmB, Fructose-2,6-bisphosphatase"/>
    <property type="match status" value="1"/>
</dbReference>
<dbReference type="GO" id="GO:0005524">
    <property type="term" value="F:ATP binding"/>
    <property type="evidence" value="ECO:0007669"/>
    <property type="project" value="UniProtKB-KW"/>
</dbReference>
<dbReference type="OrthoDB" id="267323at2759"/>
<evidence type="ECO:0000256" key="1">
    <source>
        <dbReference type="ARBA" id="ARBA00022741"/>
    </source>
</evidence>
<evidence type="ECO:0000313" key="5">
    <source>
        <dbReference type="Proteomes" id="UP000675881"/>
    </source>
</evidence>
<keyword evidence="5" id="KW-1185">Reference proteome</keyword>
<dbReference type="PRINTS" id="PR00991">
    <property type="entry name" value="6PFRUCTKNASE"/>
</dbReference>
<dbReference type="SUPFAM" id="SSF52540">
    <property type="entry name" value="P-loop containing nucleoside triphosphate hydrolases"/>
    <property type="match status" value="1"/>
</dbReference>
<evidence type="ECO:0000313" key="4">
    <source>
        <dbReference type="EMBL" id="CAF2810107.1"/>
    </source>
</evidence>
<evidence type="ECO:0000259" key="3">
    <source>
        <dbReference type="Pfam" id="PF01591"/>
    </source>
</evidence>
<evidence type="ECO:0000256" key="2">
    <source>
        <dbReference type="ARBA" id="ARBA00022840"/>
    </source>
</evidence>
<dbReference type="PANTHER" id="PTHR10606">
    <property type="entry name" value="6-PHOSPHOFRUCTO-2-KINASE/FRUCTOSE-2,6-BISPHOSPHATASE"/>
    <property type="match status" value="1"/>
</dbReference>
<dbReference type="EMBL" id="HG994590">
    <property type="protein sequence ID" value="CAF2810107.1"/>
    <property type="molecule type" value="Genomic_DNA"/>
</dbReference>
<protein>
    <recommendedName>
        <fullName evidence="3">6-phosphofructo-2-kinase domain-containing protein</fullName>
    </recommendedName>
</protein>
<gene>
    <name evidence="4" type="ORF">LSAA_3215</name>
</gene>
<dbReference type="GO" id="GO:0004331">
    <property type="term" value="F:fructose-2,6-bisphosphate 2-phosphatase activity"/>
    <property type="evidence" value="ECO:0007669"/>
    <property type="project" value="TreeGrafter"/>
</dbReference>
<reference evidence="4" key="1">
    <citation type="submission" date="2021-02" db="EMBL/GenBank/DDBJ databases">
        <authorList>
            <person name="Bekaert M."/>
        </authorList>
    </citation>
    <scope>NUCLEOTIDE SEQUENCE</scope>
    <source>
        <strain evidence="4">IoA-00</strain>
    </source>
</reference>
<dbReference type="GO" id="GO:0005829">
    <property type="term" value="C:cytosol"/>
    <property type="evidence" value="ECO:0007669"/>
    <property type="project" value="TreeGrafter"/>
</dbReference>
<name>A0A7R8H1E7_LEPSM</name>
<dbReference type="InterPro" id="IPR013079">
    <property type="entry name" value="6Phosfructo_kin"/>
</dbReference>
<feature type="domain" description="6-phosphofructo-2-kinase" evidence="3">
    <location>
        <begin position="76"/>
        <end position="295"/>
    </location>
</feature>
<organism evidence="4 5">
    <name type="scientific">Lepeophtheirus salmonis</name>
    <name type="common">Salmon louse</name>
    <name type="synonym">Caligus salmonis</name>
    <dbReference type="NCBI Taxonomy" id="72036"/>
    <lineage>
        <taxon>Eukaryota</taxon>
        <taxon>Metazoa</taxon>
        <taxon>Ecdysozoa</taxon>
        <taxon>Arthropoda</taxon>
        <taxon>Crustacea</taxon>
        <taxon>Multicrustacea</taxon>
        <taxon>Hexanauplia</taxon>
        <taxon>Copepoda</taxon>
        <taxon>Siphonostomatoida</taxon>
        <taxon>Caligidae</taxon>
        <taxon>Lepeophtheirus</taxon>
    </lineage>
</organism>
<dbReference type="InterPro" id="IPR003094">
    <property type="entry name" value="6Pfruct_kin"/>
</dbReference>
<dbReference type="Pfam" id="PF01591">
    <property type="entry name" value="6PF2K"/>
    <property type="match status" value="1"/>
</dbReference>
<keyword evidence="1" id="KW-0547">Nucleotide-binding</keyword>
<proteinExistence type="predicted"/>